<keyword evidence="13" id="KW-1185">Reference proteome</keyword>
<comment type="catalytic activity">
    <reaction evidence="9">
        <text>ATP + H2O = ADP + phosphate + H(+)</text>
        <dbReference type="Rhea" id="RHEA:13065"/>
        <dbReference type="ChEBI" id="CHEBI:15377"/>
        <dbReference type="ChEBI" id="CHEBI:15378"/>
        <dbReference type="ChEBI" id="CHEBI:30616"/>
        <dbReference type="ChEBI" id="CHEBI:43474"/>
        <dbReference type="ChEBI" id="CHEBI:456216"/>
        <dbReference type="EC" id="5.6.2.3"/>
    </reaction>
</comment>
<dbReference type="CDD" id="cd18809">
    <property type="entry name" value="SF1_C_RecD"/>
    <property type="match status" value="1"/>
</dbReference>
<evidence type="ECO:0000259" key="11">
    <source>
        <dbReference type="SMART" id="SM00382"/>
    </source>
</evidence>
<dbReference type="InterPro" id="IPR049163">
    <property type="entry name" value="Pif1-like_2B_dom"/>
</dbReference>
<dbReference type="GO" id="GO:0016787">
    <property type="term" value="F:hydrolase activity"/>
    <property type="evidence" value="ECO:0007669"/>
    <property type="project" value="UniProtKB-KW"/>
</dbReference>
<dbReference type="PANTHER" id="PTHR47642:SF5">
    <property type="entry name" value="ATP-DEPENDENT DNA HELICASE"/>
    <property type="match status" value="1"/>
</dbReference>
<keyword evidence="2 9" id="KW-0227">DNA damage</keyword>
<sequence length="600" mass="65606">MSFVTIGQLSLTHKSARSKVIGRQSFCGCTCRVTVRTPSTSTKGSRVLAINSSSGSILYSFDITSQNGIKVYYPRYKEGLFSVVISTQLGEEFEMLFKGCLVDEIKQTVRAVLKPLSMFGKDNVKDSGKENSRSARNVETTPNEKMKKKRPNKTTPPPSSLQPSQAPLTDQQSHTLRIAMSGSNIFITGPAGTGKSHLLRAIANGLERKYSQSSIAITSTTGTGACLVKGITIQSFSGLGISSPSTSAEVGRLLSPKDHVIKRWRKTKVLIIDEVSMLSPDLLQALDLAARWCRGKKEPMGGIQVIMVGDFHQLPPVKAKGLAFQSETWTSLGFDNVILNVNFRQSTDSRYRSLLSRVRTGSITSADRRLLSTRIIGGGCKPPVEGRVTELYPRVKKVEEVNDYMIKEEAERTGVEMKCMKSIDSGNAALMKECLGQETLKLCVGAEVILTTNLNVVKGLSNGTRGTVVDWTPDGLPIVRFKSARKGIGDVVKNVGRHRWEYKLGSRLVAAREQFPLILGYAVSIHRSQGLTLPSVVCELSGIFGGGGMVYTALSRVGSLEGLWIRGEIKGVDGDDRVKAFYERISEEKELDQQQDESIV</sequence>
<evidence type="ECO:0000256" key="7">
    <source>
        <dbReference type="ARBA" id="ARBA00023204"/>
    </source>
</evidence>
<dbReference type="Pfam" id="PF05970">
    <property type="entry name" value="PIF1"/>
    <property type="match status" value="1"/>
</dbReference>
<dbReference type="SUPFAM" id="SSF52540">
    <property type="entry name" value="P-loop containing nucleoside triphosphate hydrolases"/>
    <property type="match status" value="2"/>
</dbReference>
<dbReference type="EC" id="5.6.2.3" evidence="9"/>
<evidence type="ECO:0000256" key="6">
    <source>
        <dbReference type="ARBA" id="ARBA00023125"/>
    </source>
</evidence>
<comment type="cofactor">
    <cofactor evidence="9">
        <name>Mg(2+)</name>
        <dbReference type="ChEBI" id="CHEBI:18420"/>
    </cofactor>
</comment>
<keyword evidence="1 9" id="KW-0547">Nucleotide-binding</keyword>
<dbReference type="InterPro" id="IPR010285">
    <property type="entry name" value="DNA_helicase_pif1-like_DEAD"/>
</dbReference>
<dbReference type="InterPro" id="IPR003593">
    <property type="entry name" value="AAA+_ATPase"/>
</dbReference>
<keyword evidence="8" id="KW-0413">Isomerase</keyword>
<evidence type="ECO:0000313" key="13">
    <source>
        <dbReference type="Proteomes" id="UP001165065"/>
    </source>
</evidence>
<dbReference type="OrthoDB" id="192530at2759"/>
<evidence type="ECO:0000256" key="9">
    <source>
        <dbReference type="RuleBase" id="RU363044"/>
    </source>
</evidence>
<organism evidence="12 13">
    <name type="scientific">Triparma columacea</name>
    <dbReference type="NCBI Taxonomy" id="722753"/>
    <lineage>
        <taxon>Eukaryota</taxon>
        <taxon>Sar</taxon>
        <taxon>Stramenopiles</taxon>
        <taxon>Ochrophyta</taxon>
        <taxon>Bolidophyceae</taxon>
        <taxon>Parmales</taxon>
        <taxon>Triparmaceae</taxon>
        <taxon>Triparma</taxon>
    </lineage>
</organism>
<reference evidence="13" key="1">
    <citation type="journal article" date="2023" name="Commun. Biol.">
        <title>Genome analysis of Parmales, the sister group of diatoms, reveals the evolutionary specialization of diatoms from phago-mixotrophs to photoautotrophs.</title>
        <authorList>
            <person name="Ban H."/>
            <person name="Sato S."/>
            <person name="Yoshikawa S."/>
            <person name="Yamada K."/>
            <person name="Nakamura Y."/>
            <person name="Ichinomiya M."/>
            <person name="Sato N."/>
            <person name="Blanc-Mathieu R."/>
            <person name="Endo H."/>
            <person name="Kuwata A."/>
            <person name="Ogata H."/>
        </authorList>
    </citation>
    <scope>NUCLEOTIDE SEQUENCE [LARGE SCALE GENOMIC DNA]</scope>
</reference>
<dbReference type="GO" id="GO:0043139">
    <property type="term" value="F:5'-3' DNA helicase activity"/>
    <property type="evidence" value="ECO:0007669"/>
    <property type="project" value="UniProtKB-EC"/>
</dbReference>
<evidence type="ECO:0000256" key="5">
    <source>
        <dbReference type="ARBA" id="ARBA00022840"/>
    </source>
</evidence>
<dbReference type="EMBL" id="BRYA01000399">
    <property type="protein sequence ID" value="GMI48448.1"/>
    <property type="molecule type" value="Genomic_DNA"/>
</dbReference>
<feature type="compositionally biased region" description="Basic and acidic residues" evidence="10">
    <location>
        <begin position="122"/>
        <end position="133"/>
    </location>
</feature>
<dbReference type="Proteomes" id="UP001165065">
    <property type="component" value="Unassembled WGS sequence"/>
</dbReference>
<comment type="similarity">
    <text evidence="9">Belongs to the helicase family.</text>
</comment>
<feature type="domain" description="AAA+ ATPase" evidence="11">
    <location>
        <begin position="181"/>
        <end position="334"/>
    </location>
</feature>
<dbReference type="InterPro" id="IPR027417">
    <property type="entry name" value="P-loop_NTPase"/>
</dbReference>
<protein>
    <recommendedName>
        <fullName evidence="9">ATP-dependent DNA helicase</fullName>
        <ecNumber evidence="9">5.6.2.3</ecNumber>
    </recommendedName>
</protein>
<dbReference type="AlphaFoldDB" id="A0A9W7LFR3"/>
<evidence type="ECO:0000313" key="12">
    <source>
        <dbReference type="EMBL" id="GMI48448.1"/>
    </source>
</evidence>
<evidence type="ECO:0000256" key="10">
    <source>
        <dbReference type="SAM" id="MobiDB-lite"/>
    </source>
</evidence>
<dbReference type="GO" id="GO:0006310">
    <property type="term" value="P:DNA recombination"/>
    <property type="evidence" value="ECO:0007669"/>
    <property type="project" value="UniProtKB-KW"/>
</dbReference>
<keyword evidence="6" id="KW-0238">DNA-binding</keyword>
<evidence type="ECO:0000256" key="1">
    <source>
        <dbReference type="ARBA" id="ARBA00022741"/>
    </source>
</evidence>
<dbReference type="SMART" id="SM00382">
    <property type="entry name" value="AAA"/>
    <property type="match status" value="1"/>
</dbReference>
<keyword evidence="5 9" id="KW-0067">ATP-binding</keyword>
<evidence type="ECO:0000256" key="3">
    <source>
        <dbReference type="ARBA" id="ARBA00022801"/>
    </source>
</evidence>
<name>A0A9W7LFR3_9STRA</name>
<dbReference type="Pfam" id="PF21530">
    <property type="entry name" value="Pif1_2B_dom"/>
    <property type="match status" value="1"/>
</dbReference>
<feature type="region of interest" description="Disordered" evidence="10">
    <location>
        <begin position="122"/>
        <end position="171"/>
    </location>
</feature>
<evidence type="ECO:0000256" key="2">
    <source>
        <dbReference type="ARBA" id="ARBA00022763"/>
    </source>
</evidence>
<keyword evidence="9" id="KW-0233">DNA recombination</keyword>
<keyword evidence="4 9" id="KW-0347">Helicase</keyword>
<keyword evidence="7 9" id="KW-0234">DNA repair</keyword>
<gene>
    <name evidence="12" type="ORF">TrCOL_g6651</name>
</gene>
<comment type="caution">
    <text evidence="12">The sequence shown here is derived from an EMBL/GenBank/DDBJ whole genome shotgun (WGS) entry which is preliminary data.</text>
</comment>
<evidence type="ECO:0000256" key="8">
    <source>
        <dbReference type="ARBA" id="ARBA00023235"/>
    </source>
</evidence>
<dbReference type="PANTHER" id="PTHR47642">
    <property type="entry name" value="ATP-DEPENDENT DNA HELICASE"/>
    <property type="match status" value="1"/>
</dbReference>
<accession>A0A9W7LFR3</accession>
<dbReference type="CDD" id="cd18037">
    <property type="entry name" value="DEXSc_Pif1_like"/>
    <property type="match status" value="1"/>
</dbReference>
<dbReference type="GO" id="GO:0005524">
    <property type="term" value="F:ATP binding"/>
    <property type="evidence" value="ECO:0007669"/>
    <property type="project" value="UniProtKB-KW"/>
</dbReference>
<dbReference type="Gene3D" id="3.40.50.300">
    <property type="entry name" value="P-loop containing nucleotide triphosphate hydrolases"/>
    <property type="match status" value="1"/>
</dbReference>
<proteinExistence type="inferred from homology"/>
<dbReference type="GO" id="GO:0000723">
    <property type="term" value="P:telomere maintenance"/>
    <property type="evidence" value="ECO:0007669"/>
    <property type="project" value="InterPro"/>
</dbReference>
<evidence type="ECO:0000256" key="4">
    <source>
        <dbReference type="ARBA" id="ARBA00022806"/>
    </source>
</evidence>
<dbReference type="GO" id="GO:0006281">
    <property type="term" value="P:DNA repair"/>
    <property type="evidence" value="ECO:0007669"/>
    <property type="project" value="UniProtKB-KW"/>
</dbReference>
<dbReference type="InterPro" id="IPR051055">
    <property type="entry name" value="PIF1_helicase"/>
</dbReference>
<keyword evidence="3 9" id="KW-0378">Hydrolase</keyword>